<evidence type="ECO:0000256" key="1">
    <source>
        <dbReference type="ARBA" id="ARBA00007274"/>
    </source>
</evidence>
<protein>
    <submittedName>
        <fullName evidence="2">O-acetyltransferase</fullName>
    </submittedName>
</protein>
<reference evidence="5" key="3">
    <citation type="journal article" date="2019" name="Int. J. Syst. Evol. Microbiol.">
        <title>The Global Catalogue of Microorganisms (GCM) 10K type strain sequencing project: providing services to taxonomists for standard genome sequencing and annotation.</title>
        <authorList>
            <consortium name="The Broad Institute Genomics Platform"/>
            <consortium name="The Broad Institute Genome Sequencing Center for Infectious Disease"/>
            <person name="Wu L."/>
            <person name="Ma J."/>
        </authorList>
    </citation>
    <scope>NUCLEOTIDE SEQUENCE [LARGE SCALE GENOMIC DNA]</scope>
    <source>
        <strain evidence="5">NBRC 105001</strain>
    </source>
</reference>
<dbReference type="Proteomes" id="UP000239273">
    <property type="component" value="Unassembled WGS sequence"/>
</dbReference>
<comment type="similarity">
    <text evidence="1">Belongs to the transferase hexapeptide repeat family.</text>
</comment>
<gene>
    <name evidence="2" type="primary">capH</name>
    <name evidence="3" type="ORF">BTO23_18905</name>
    <name evidence="2" type="ORF">GCM10007855_33070</name>
</gene>
<dbReference type="PANTHER" id="PTHR43300:SF11">
    <property type="entry name" value="ACETYLTRANSFERASE RV3034C-RELATED"/>
    <property type="match status" value="1"/>
</dbReference>
<comment type="caution">
    <text evidence="3">The sequence shown here is derived from an EMBL/GenBank/DDBJ whole genome shotgun (WGS) entry which is preliminary data.</text>
</comment>
<evidence type="ECO:0000313" key="3">
    <source>
        <dbReference type="EMBL" id="PQJ85390.1"/>
    </source>
</evidence>
<evidence type="ECO:0000313" key="5">
    <source>
        <dbReference type="Proteomes" id="UP001156660"/>
    </source>
</evidence>
<evidence type="ECO:0000313" key="2">
    <source>
        <dbReference type="EMBL" id="GLR76432.1"/>
    </source>
</evidence>
<reference evidence="2" key="1">
    <citation type="journal article" date="2014" name="Int. J. Syst. Evol. Microbiol.">
        <title>Complete genome of a new Firmicutes species belonging to the dominant human colonic microbiota ('Ruminococcus bicirculans') reveals two chromosomes and a selective capacity to utilize plant glucans.</title>
        <authorList>
            <consortium name="NISC Comparative Sequencing Program"/>
            <person name="Wegmann U."/>
            <person name="Louis P."/>
            <person name="Goesmann A."/>
            <person name="Henrissat B."/>
            <person name="Duncan S.H."/>
            <person name="Flint H.J."/>
        </authorList>
    </citation>
    <scope>NUCLEOTIDE SEQUENCE</scope>
    <source>
        <strain evidence="2">NBRC 105001</strain>
    </source>
</reference>
<proteinExistence type="inferred from homology"/>
<reference evidence="2" key="4">
    <citation type="submission" date="2023-01" db="EMBL/GenBank/DDBJ databases">
        <title>Draft genome sequence of Aliivibrio sifiae strain NBRC 105001.</title>
        <authorList>
            <person name="Sun Q."/>
            <person name="Mori K."/>
        </authorList>
    </citation>
    <scope>NUCLEOTIDE SEQUENCE</scope>
    <source>
        <strain evidence="2">NBRC 105001</strain>
    </source>
</reference>
<evidence type="ECO:0000313" key="4">
    <source>
        <dbReference type="Proteomes" id="UP000239273"/>
    </source>
</evidence>
<dbReference type="InterPro" id="IPR001451">
    <property type="entry name" value="Hexapep"/>
</dbReference>
<sequence length="193" mass="21710">MFKKIIKFLYLKVKYKSKNLKIKSVNIPIKSVFGHSNTIESGVYIDGLFEIGDFSYINKNTFLSNVKIGKFTSISSNCSIGGSEHPTDYFTTHPILFNSYYGAKKIIENNPKETLIGNDVWIGHGAILKQGIIISDGAVIAAGAVVTKNVPCYEIWAGIPAKKIKTRPICKLPYGVKEWWNIDIKRIQAWDEY</sequence>
<reference evidence="3 4" key="2">
    <citation type="submission" date="2016-12" db="EMBL/GenBank/DDBJ databases">
        <title>Diversity of luminous bacteria.</title>
        <authorList>
            <person name="Yoshizawa S."/>
            <person name="Kogure K."/>
        </authorList>
    </citation>
    <scope>NUCLEOTIDE SEQUENCE [LARGE SCALE GENOMIC DNA]</scope>
    <source>
        <strain evidence="3 4">NBRC 105001</strain>
    </source>
</reference>
<dbReference type="InterPro" id="IPR011004">
    <property type="entry name" value="Trimer_LpxA-like_sf"/>
</dbReference>
<dbReference type="Gene3D" id="2.160.10.10">
    <property type="entry name" value="Hexapeptide repeat proteins"/>
    <property type="match status" value="1"/>
</dbReference>
<name>A0A2S7X5D2_9GAMM</name>
<dbReference type="EMBL" id="MSCP01000003">
    <property type="protein sequence ID" value="PQJ85390.1"/>
    <property type="molecule type" value="Genomic_DNA"/>
</dbReference>
<dbReference type="EMBL" id="BSOU01000010">
    <property type="protein sequence ID" value="GLR76432.1"/>
    <property type="molecule type" value="Genomic_DNA"/>
</dbReference>
<dbReference type="Pfam" id="PF00132">
    <property type="entry name" value="Hexapep"/>
    <property type="match status" value="1"/>
</dbReference>
<keyword evidence="5" id="KW-1185">Reference proteome</keyword>
<dbReference type="OrthoDB" id="9815592at2"/>
<accession>A0A2S7X5D2</accession>
<organism evidence="3 4">
    <name type="scientific">Aliivibrio sifiae</name>
    <dbReference type="NCBI Taxonomy" id="566293"/>
    <lineage>
        <taxon>Bacteria</taxon>
        <taxon>Pseudomonadati</taxon>
        <taxon>Pseudomonadota</taxon>
        <taxon>Gammaproteobacteria</taxon>
        <taxon>Vibrionales</taxon>
        <taxon>Vibrionaceae</taxon>
        <taxon>Aliivibrio</taxon>
    </lineage>
</organism>
<dbReference type="CDD" id="cd03349">
    <property type="entry name" value="LbH_XAT"/>
    <property type="match status" value="1"/>
</dbReference>
<dbReference type="PANTHER" id="PTHR43300">
    <property type="entry name" value="ACETYLTRANSFERASE"/>
    <property type="match status" value="1"/>
</dbReference>
<dbReference type="AlphaFoldDB" id="A0A2S7X5D2"/>
<dbReference type="Proteomes" id="UP001156660">
    <property type="component" value="Unassembled WGS sequence"/>
</dbReference>
<dbReference type="SUPFAM" id="SSF51161">
    <property type="entry name" value="Trimeric LpxA-like enzymes"/>
    <property type="match status" value="1"/>
</dbReference>
<dbReference type="RefSeq" id="WP_061013177.1">
    <property type="nucleotide sequence ID" value="NZ_BSOU01000010.1"/>
</dbReference>
<dbReference type="InterPro" id="IPR050179">
    <property type="entry name" value="Trans_hexapeptide_repeat"/>
</dbReference>